<dbReference type="EMBL" id="BQNB010011699">
    <property type="protein sequence ID" value="GJS94001.1"/>
    <property type="molecule type" value="Genomic_DNA"/>
</dbReference>
<sequence>MVINSPCLANKKELAIPGQTATGKEFSNPLMAGSLPKTIVDFLSTCSMNYDLTVSPTIYASYIEQFWNIATSKTVNSVKQIHATVDGKAVVISESSVRNDLLFDDED</sequence>
<proteinExistence type="predicted"/>
<feature type="non-terminal residue" evidence="1">
    <location>
        <position position="107"/>
    </location>
</feature>
<dbReference type="Proteomes" id="UP001151760">
    <property type="component" value="Unassembled WGS sequence"/>
</dbReference>
<comment type="caution">
    <text evidence="1">The sequence shown here is derived from an EMBL/GenBank/DDBJ whole genome shotgun (WGS) entry which is preliminary data.</text>
</comment>
<accession>A0ABQ4ZWZ6</accession>
<gene>
    <name evidence="1" type="ORF">Tco_0800969</name>
</gene>
<evidence type="ECO:0000313" key="2">
    <source>
        <dbReference type="Proteomes" id="UP001151760"/>
    </source>
</evidence>
<evidence type="ECO:0000313" key="1">
    <source>
        <dbReference type="EMBL" id="GJS94001.1"/>
    </source>
</evidence>
<reference evidence="1" key="2">
    <citation type="submission" date="2022-01" db="EMBL/GenBank/DDBJ databases">
        <authorList>
            <person name="Yamashiro T."/>
            <person name="Shiraishi A."/>
            <person name="Satake H."/>
            <person name="Nakayama K."/>
        </authorList>
    </citation>
    <scope>NUCLEOTIDE SEQUENCE</scope>
</reference>
<name>A0ABQ4ZWZ6_9ASTR</name>
<keyword evidence="2" id="KW-1185">Reference proteome</keyword>
<protein>
    <recommendedName>
        <fullName evidence="3">Xylulose kinase-1</fullName>
    </recommendedName>
</protein>
<organism evidence="1 2">
    <name type="scientific">Tanacetum coccineum</name>
    <dbReference type="NCBI Taxonomy" id="301880"/>
    <lineage>
        <taxon>Eukaryota</taxon>
        <taxon>Viridiplantae</taxon>
        <taxon>Streptophyta</taxon>
        <taxon>Embryophyta</taxon>
        <taxon>Tracheophyta</taxon>
        <taxon>Spermatophyta</taxon>
        <taxon>Magnoliopsida</taxon>
        <taxon>eudicotyledons</taxon>
        <taxon>Gunneridae</taxon>
        <taxon>Pentapetalae</taxon>
        <taxon>asterids</taxon>
        <taxon>campanulids</taxon>
        <taxon>Asterales</taxon>
        <taxon>Asteraceae</taxon>
        <taxon>Asteroideae</taxon>
        <taxon>Anthemideae</taxon>
        <taxon>Anthemidinae</taxon>
        <taxon>Tanacetum</taxon>
    </lineage>
</organism>
<evidence type="ECO:0008006" key="3">
    <source>
        <dbReference type="Google" id="ProtNLM"/>
    </source>
</evidence>
<reference evidence="1" key="1">
    <citation type="journal article" date="2022" name="Int. J. Mol. Sci.">
        <title>Draft Genome of Tanacetum Coccineum: Genomic Comparison of Closely Related Tanacetum-Family Plants.</title>
        <authorList>
            <person name="Yamashiro T."/>
            <person name="Shiraishi A."/>
            <person name="Nakayama K."/>
            <person name="Satake H."/>
        </authorList>
    </citation>
    <scope>NUCLEOTIDE SEQUENCE</scope>
</reference>